<dbReference type="OrthoDB" id="982809at2"/>
<dbReference type="GO" id="GO:0009279">
    <property type="term" value="C:cell outer membrane"/>
    <property type="evidence" value="ECO:0007669"/>
    <property type="project" value="UniProtKB-SubCell"/>
</dbReference>
<dbReference type="NCBIfam" id="TIGR04057">
    <property type="entry name" value="SusC_RagA_signa"/>
    <property type="match status" value="1"/>
</dbReference>
<dbReference type="RefSeq" id="WP_109263846.1">
    <property type="nucleotide sequence ID" value="NZ_QEWP01000004.1"/>
</dbReference>
<dbReference type="Pfam" id="PF07715">
    <property type="entry name" value="Plug"/>
    <property type="match status" value="1"/>
</dbReference>
<keyword evidence="1" id="KW-0812">Transmembrane</keyword>
<evidence type="ECO:0000256" key="1">
    <source>
        <dbReference type="PROSITE-ProRule" id="PRU01360"/>
    </source>
</evidence>
<sequence>MKTLLLSTLIFLSVFSIHGQTRVIEGKVTTLKDLPVANFEVKAKKSGAAITTDSLGRFSIVTSSKDVLLFKGKVFRNKRVRITDKITDSVHVEVEFIPGPENRKRAIGYGYVSEDNLINSISHLGRADADFCNYSDIFELIRGRFPGVQVRGSGPNAEVIIRGQSSINLSSDALYVLDGVTVNSISHVSPCNVKSIDVIKDGSASIYGSRGANGVVIIETIKGMDSTRE</sequence>
<evidence type="ECO:0000259" key="2">
    <source>
        <dbReference type="Pfam" id="PF07715"/>
    </source>
</evidence>
<dbReference type="SUPFAM" id="SSF56935">
    <property type="entry name" value="Porins"/>
    <property type="match status" value="1"/>
</dbReference>
<dbReference type="AlphaFoldDB" id="A0A2U2BB07"/>
<comment type="similarity">
    <text evidence="1">Belongs to the TonB-dependent receptor family.</text>
</comment>
<comment type="caution">
    <text evidence="3">The sequence shown here is derived from an EMBL/GenBank/DDBJ whole genome shotgun (WGS) entry which is preliminary data.</text>
</comment>
<keyword evidence="1" id="KW-0813">Transport</keyword>
<gene>
    <name evidence="3" type="ORF">DDZ16_06420</name>
</gene>
<dbReference type="InterPro" id="IPR037066">
    <property type="entry name" value="Plug_dom_sf"/>
</dbReference>
<reference evidence="3 4" key="1">
    <citation type="submission" date="2018-05" db="EMBL/GenBank/DDBJ databases">
        <title>Marinilabilia rubrum sp. nov., isolated from saltern sediment.</title>
        <authorList>
            <person name="Zhang R."/>
        </authorList>
    </citation>
    <scope>NUCLEOTIDE SEQUENCE [LARGE SCALE GENOMIC DNA]</scope>
    <source>
        <strain evidence="3 4">WTE16</strain>
    </source>
</reference>
<keyword evidence="1" id="KW-0998">Cell outer membrane</keyword>
<name>A0A2U2BB07_9BACT</name>
<dbReference type="PROSITE" id="PS52016">
    <property type="entry name" value="TONB_DEPENDENT_REC_3"/>
    <property type="match status" value="1"/>
</dbReference>
<feature type="domain" description="TonB-dependent receptor plug" evidence="2">
    <location>
        <begin position="119"/>
        <end position="215"/>
    </location>
</feature>
<dbReference type="Gene3D" id="2.170.130.10">
    <property type="entry name" value="TonB-dependent receptor, plug domain"/>
    <property type="match status" value="1"/>
</dbReference>
<dbReference type="InterPro" id="IPR012910">
    <property type="entry name" value="Plug_dom"/>
</dbReference>
<dbReference type="EMBL" id="QEWP01000004">
    <property type="protein sequence ID" value="PWE00223.1"/>
    <property type="molecule type" value="Genomic_DNA"/>
</dbReference>
<evidence type="ECO:0000313" key="3">
    <source>
        <dbReference type="EMBL" id="PWE00223.1"/>
    </source>
</evidence>
<organism evidence="3 4">
    <name type="scientific">Marinilabilia rubra</name>
    <dbReference type="NCBI Taxonomy" id="2162893"/>
    <lineage>
        <taxon>Bacteria</taxon>
        <taxon>Pseudomonadati</taxon>
        <taxon>Bacteroidota</taxon>
        <taxon>Bacteroidia</taxon>
        <taxon>Marinilabiliales</taxon>
        <taxon>Marinilabiliaceae</taxon>
        <taxon>Marinilabilia</taxon>
    </lineage>
</organism>
<accession>A0A2U2BB07</accession>
<dbReference type="InterPro" id="IPR039426">
    <property type="entry name" value="TonB-dep_rcpt-like"/>
</dbReference>
<proteinExistence type="inferred from homology"/>
<keyword evidence="1" id="KW-0472">Membrane</keyword>
<keyword evidence="1" id="KW-1134">Transmembrane beta strand</keyword>
<dbReference type="Proteomes" id="UP000244956">
    <property type="component" value="Unassembled WGS sequence"/>
</dbReference>
<dbReference type="InterPro" id="IPR023997">
    <property type="entry name" value="TonB-dep_OMP_SusC/RagA_CS"/>
</dbReference>
<keyword evidence="4" id="KW-1185">Reference proteome</keyword>
<keyword evidence="3" id="KW-0675">Receptor</keyword>
<protein>
    <submittedName>
        <fullName evidence="3">TonB-dependent receptor</fullName>
    </submittedName>
</protein>
<comment type="subcellular location">
    <subcellularLocation>
        <location evidence="1">Cell outer membrane</location>
        <topology evidence="1">Multi-pass membrane protein</topology>
    </subcellularLocation>
</comment>
<evidence type="ECO:0000313" key="4">
    <source>
        <dbReference type="Proteomes" id="UP000244956"/>
    </source>
</evidence>